<evidence type="ECO:0000256" key="2">
    <source>
        <dbReference type="ARBA" id="ARBA00019841"/>
    </source>
</evidence>
<dbReference type="Proteomes" id="UP000595362">
    <property type="component" value="Chromosome"/>
</dbReference>
<dbReference type="InterPro" id="IPR038763">
    <property type="entry name" value="DHH_sf"/>
</dbReference>
<dbReference type="GO" id="GO:0006281">
    <property type="term" value="P:DNA repair"/>
    <property type="evidence" value="ECO:0007669"/>
    <property type="project" value="InterPro"/>
</dbReference>
<keyword evidence="3" id="KW-0540">Nuclease</keyword>
<dbReference type="InterPro" id="IPR051673">
    <property type="entry name" value="SSDNA_exonuclease_RecJ"/>
</dbReference>
<evidence type="ECO:0000256" key="3">
    <source>
        <dbReference type="ARBA" id="ARBA00022722"/>
    </source>
</evidence>
<proteinExistence type="inferred from homology"/>
<dbReference type="Pfam" id="PF01368">
    <property type="entry name" value="DHH"/>
    <property type="match status" value="1"/>
</dbReference>
<evidence type="ECO:0000259" key="7">
    <source>
        <dbReference type="Pfam" id="PF02272"/>
    </source>
</evidence>
<feature type="domain" description="RecJ OB" evidence="8">
    <location>
        <begin position="480"/>
        <end position="591"/>
    </location>
</feature>
<gene>
    <name evidence="9" type="primary">recJ</name>
    <name evidence="9" type="ORF">HYS17_06740</name>
</gene>
<dbReference type="GO" id="GO:0006310">
    <property type="term" value="P:DNA recombination"/>
    <property type="evidence" value="ECO:0007669"/>
    <property type="project" value="InterPro"/>
</dbReference>
<dbReference type="GO" id="GO:0008409">
    <property type="term" value="F:5'-3' exonuclease activity"/>
    <property type="evidence" value="ECO:0007669"/>
    <property type="project" value="InterPro"/>
</dbReference>
<organism evidence="9 10">
    <name type="scientific">Micavibrio aeruginosavorus</name>
    <dbReference type="NCBI Taxonomy" id="349221"/>
    <lineage>
        <taxon>Bacteria</taxon>
        <taxon>Pseudomonadati</taxon>
        <taxon>Bdellovibrionota</taxon>
        <taxon>Bdellovibrionia</taxon>
        <taxon>Bdellovibrionales</taxon>
        <taxon>Pseudobdellovibrionaceae</taxon>
        <taxon>Micavibrio</taxon>
    </lineage>
</organism>
<name>A0A7T5UGS0_9BACT</name>
<evidence type="ECO:0000259" key="8">
    <source>
        <dbReference type="Pfam" id="PF17768"/>
    </source>
</evidence>
<feature type="domain" description="DHHA1" evidence="7">
    <location>
        <begin position="365"/>
        <end position="465"/>
    </location>
</feature>
<accession>A0A7T5UGS0</accession>
<dbReference type="Gene3D" id="3.10.310.30">
    <property type="match status" value="1"/>
</dbReference>
<reference evidence="9 10" key="1">
    <citation type="submission" date="2020-07" db="EMBL/GenBank/DDBJ databases">
        <title>Huge and variable diversity of episymbiotic CPR bacteria and DPANN archaea in groundwater ecosystems.</title>
        <authorList>
            <person name="He C.Y."/>
            <person name="Keren R."/>
            <person name="Whittaker M."/>
            <person name="Farag I.F."/>
            <person name="Doudna J."/>
            <person name="Cate J.H.D."/>
            <person name="Banfield J.F."/>
        </authorList>
    </citation>
    <scope>NUCLEOTIDE SEQUENCE [LARGE SCALE GENOMIC DNA]</scope>
    <source>
        <strain evidence="9">NC_groundwater_70_Ag_B-0.1um_54_66</strain>
    </source>
</reference>
<evidence type="ECO:0000259" key="6">
    <source>
        <dbReference type="Pfam" id="PF01368"/>
    </source>
</evidence>
<comment type="similarity">
    <text evidence="1">Belongs to the RecJ family.</text>
</comment>
<evidence type="ECO:0000313" key="10">
    <source>
        <dbReference type="Proteomes" id="UP000595362"/>
    </source>
</evidence>
<dbReference type="AlphaFoldDB" id="A0A7T5UGS0"/>
<dbReference type="GO" id="GO:0003676">
    <property type="term" value="F:nucleic acid binding"/>
    <property type="evidence" value="ECO:0007669"/>
    <property type="project" value="InterPro"/>
</dbReference>
<dbReference type="InterPro" id="IPR004610">
    <property type="entry name" value="RecJ"/>
</dbReference>
<evidence type="ECO:0000256" key="1">
    <source>
        <dbReference type="ARBA" id="ARBA00005915"/>
    </source>
</evidence>
<dbReference type="SUPFAM" id="SSF64182">
    <property type="entry name" value="DHH phosphoesterases"/>
    <property type="match status" value="1"/>
</dbReference>
<evidence type="ECO:0000256" key="5">
    <source>
        <dbReference type="ARBA" id="ARBA00022839"/>
    </source>
</evidence>
<dbReference type="EMBL" id="CP066681">
    <property type="protein sequence ID" value="QQG35256.1"/>
    <property type="molecule type" value="Genomic_DNA"/>
</dbReference>
<feature type="domain" description="DDH" evidence="6">
    <location>
        <begin position="91"/>
        <end position="248"/>
    </location>
</feature>
<protein>
    <recommendedName>
        <fullName evidence="2">Single-stranded-DNA-specific exonuclease RecJ</fullName>
    </recommendedName>
</protein>
<evidence type="ECO:0000313" key="9">
    <source>
        <dbReference type="EMBL" id="QQG35256.1"/>
    </source>
</evidence>
<evidence type="ECO:0000256" key="4">
    <source>
        <dbReference type="ARBA" id="ARBA00022801"/>
    </source>
</evidence>
<dbReference type="Pfam" id="PF02272">
    <property type="entry name" value="DHHA1"/>
    <property type="match status" value="1"/>
</dbReference>
<dbReference type="PANTHER" id="PTHR30255:SF2">
    <property type="entry name" value="SINGLE-STRANDED-DNA-SPECIFIC EXONUCLEASE RECJ"/>
    <property type="match status" value="1"/>
</dbReference>
<dbReference type="PANTHER" id="PTHR30255">
    <property type="entry name" value="SINGLE-STRANDED-DNA-SPECIFIC EXONUCLEASE RECJ"/>
    <property type="match status" value="1"/>
</dbReference>
<dbReference type="InterPro" id="IPR003156">
    <property type="entry name" value="DHHA1_dom"/>
</dbReference>
<dbReference type="InterPro" id="IPR001667">
    <property type="entry name" value="DDH_dom"/>
</dbReference>
<sequence length="604" mass="66001">MTQTVLQVENSLMQARWVTPRISADMIEQIARRHELPEIVARLIAGRNIPLDRIESFLDPKLSRDFPDPFTLQGMTVLAEDLAQAIIDGRKIAVFGDFDVDGATSTAILVRFLRHCGVDARFYIPDRLKEGYGPNIRALSKLRSEGADICILADCGTTAHDVVEQAAATGLEVVILDHHEAEETLPLARHLINPKRKDDTSGLNMLAACGVSFLTCVAINTRLREKGFYKNRAEAPLKNWLDLVALGTVCDMVPLTGPNRLFVRAGFAQMAKRENIGIDALCRVAKLTDEPNVYHAGFVLGPRINAGSRVHQADLGARLLLTEDPEEARNIAWTLNDCNEKRKDIQSEMFAEAVNQVEDRGYADDPVIIVDDESWHPGLAGLVASRLKEKYSRPAVVITYAPGAESALEGRGSGRSVPGVNIAAAFIDARQAGLLVKGGGHAMAGGFTLLPGQKEPFRAFMREHISRQLQGQPCVSESVVDAVLSVRGAQYSFVQMLQNRFGPFGAGHEEPVFALPGVRLHSVDIVGEDHIRCMVSDWEGGSRMKAMAFRAVDTPLGQALLKKGAAPVHLLGHFKLDTWNGAERVEMHILDAALVGQADERLAI</sequence>
<keyword evidence="4" id="KW-0378">Hydrolase</keyword>
<dbReference type="Gene3D" id="3.90.1640.30">
    <property type="match status" value="1"/>
</dbReference>
<dbReference type="InterPro" id="IPR041122">
    <property type="entry name" value="RecJ_OB"/>
</dbReference>
<keyword evidence="5 9" id="KW-0269">Exonuclease</keyword>
<dbReference type="NCBIfam" id="TIGR00644">
    <property type="entry name" value="recJ"/>
    <property type="match status" value="1"/>
</dbReference>
<dbReference type="Pfam" id="PF17768">
    <property type="entry name" value="RecJ_OB"/>
    <property type="match status" value="1"/>
</dbReference>